<proteinExistence type="predicted"/>
<evidence type="ECO:0000313" key="1">
    <source>
        <dbReference type="EMBL" id="MBL0370616.1"/>
    </source>
</evidence>
<dbReference type="EMBL" id="JAEQNC010000001">
    <property type="protein sequence ID" value="MBL0370616.1"/>
    <property type="molecule type" value="Genomic_DNA"/>
</dbReference>
<dbReference type="InterPro" id="IPR046071">
    <property type="entry name" value="DUF6030"/>
</dbReference>
<accession>A0A936YLZ6</accession>
<reference evidence="1" key="1">
    <citation type="submission" date="2021-01" db="EMBL/GenBank/DDBJ databases">
        <title>Rhizobium sp. strain KVB221 16S ribosomal RNA gene Genome sequencing and assembly.</title>
        <authorList>
            <person name="Kang M."/>
        </authorList>
    </citation>
    <scope>NUCLEOTIDE SEQUENCE</scope>
    <source>
        <strain evidence="1">KVB221</strain>
    </source>
</reference>
<organism evidence="1 2">
    <name type="scientific">Rhizobium setariae</name>
    <dbReference type="NCBI Taxonomy" id="2801340"/>
    <lineage>
        <taxon>Bacteria</taxon>
        <taxon>Pseudomonadati</taxon>
        <taxon>Pseudomonadota</taxon>
        <taxon>Alphaproteobacteria</taxon>
        <taxon>Hyphomicrobiales</taxon>
        <taxon>Rhizobiaceae</taxon>
        <taxon>Rhizobium/Agrobacterium group</taxon>
        <taxon>Rhizobium</taxon>
    </lineage>
</organism>
<keyword evidence="2" id="KW-1185">Reference proteome</keyword>
<dbReference type="RefSeq" id="WP_201651925.1">
    <property type="nucleotide sequence ID" value="NZ_JAEQNC010000001.1"/>
</dbReference>
<dbReference type="Proteomes" id="UP000633219">
    <property type="component" value="Unassembled WGS sequence"/>
</dbReference>
<name>A0A936YLZ6_9HYPH</name>
<gene>
    <name evidence="1" type="ORF">JJB09_01120</name>
</gene>
<sequence length="275" mass="30949">MENKPQRKRGTLIFWLLFLAIATAISATVLLANQHRNLKHLMRWLGLPLHETMVIPKPGGLEKFRGRRLQGVAVLLDPYVFMHEIKGMESAFLRSMKKDGENLCDLFNRSGFPMSKWQPGTFAKKVNECWYELAIPNAEKPDDPSTFFLMIKGAQDGTLVSTRVKFIFTDAAARAKLTAMAAEVLTDFADATKWTEIADQKNKLLALTPFNSTLSGVSARFSSEFSGSGRYNLIFSRTDLNPAQKRTEDYFEHRHFYPLLPEHGGPAIAAAQPKP</sequence>
<comment type="caution">
    <text evidence="1">The sequence shown here is derived from an EMBL/GenBank/DDBJ whole genome shotgun (WGS) entry which is preliminary data.</text>
</comment>
<dbReference type="Pfam" id="PF19495">
    <property type="entry name" value="DUF6030"/>
    <property type="match status" value="1"/>
</dbReference>
<evidence type="ECO:0000313" key="2">
    <source>
        <dbReference type="Proteomes" id="UP000633219"/>
    </source>
</evidence>
<protein>
    <submittedName>
        <fullName evidence="1">Uncharacterized protein</fullName>
    </submittedName>
</protein>
<dbReference type="AlphaFoldDB" id="A0A936YLZ6"/>